<dbReference type="PANTHER" id="PTHR30600">
    <property type="entry name" value="CYTOCHROME C PEROXIDASE-RELATED"/>
    <property type="match status" value="1"/>
</dbReference>
<protein>
    <submittedName>
        <fullName evidence="8">Cytochrome c peroxidase</fullName>
    </submittedName>
</protein>
<keyword evidence="8" id="KW-0575">Peroxidase</keyword>
<evidence type="ECO:0000256" key="4">
    <source>
        <dbReference type="ARBA" id="ARBA00023002"/>
    </source>
</evidence>
<keyword evidence="3" id="KW-0732">Signal</keyword>
<dbReference type="InterPro" id="IPR013783">
    <property type="entry name" value="Ig-like_fold"/>
</dbReference>
<organism evidence="8 9">
    <name type="scientific">Thiogranum longum</name>
    <dbReference type="NCBI Taxonomy" id="1537524"/>
    <lineage>
        <taxon>Bacteria</taxon>
        <taxon>Pseudomonadati</taxon>
        <taxon>Pseudomonadota</taxon>
        <taxon>Gammaproteobacteria</taxon>
        <taxon>Chromatiales</taxon>
        <taxon>Ectothiorhodospiraceae</taxon>
        <taxon>Thiogranum</taxon>
    </lineage>
</organism>
<dbReference type="Gene3D" id="2.60.40.10">
    <property type="entry name" value="Immunoglobulins"/>
    <property type="match status" value="3"/>
</dbReference>
<evidence type="ECO:0000313" key="9">
    <source>
        <dbReference type="Proteomes" id="UP000295707"/>
    </source>
</evidence>
<accession>A0A4R1H9N4</accession>
<dbReference type="InterPro" id="IPR036909">
    <property type="entry name" value="Cyt_c-like_dom_sf"/>
</dbReference>
<dbReference type="EMBL" id="SMFX01000001">
    <property type="protein sequence ID" value="TCK16830.1"/>
    <property type="molecule type" value="Genomic_DNA"/>
</dbReference>
<feature type="domain" description="Cytochrome c" evidence="7">
    <location>
        <begin position="206"/>
        <end position="334"/>
    </location>
</feature>
<dbReference type="SUPFAM" id="SSF46626">
    <property type="entry name" value="Cytochrome c"/>
    <property type="match status" value="1"/>
</dbReference>
<name>A0A4R1H9N4_9GAMM</name>
<dbReference type="Gene3D" id="1.10.760.10">
    <property type="entry name" value="Cytochrome c-like domain"/>
    <property type="match status" value="1"/>
</dbReference>
<evidence type="ECO:0000256" key="2">
    <source>
        <dbReference type="ARBA" id="ARBA00022723"/>
    </source>
</evidence>
<dbReference type="AlphaFoldDB" id="A0A4R1H9N4"/>
<evidence type="ECO:0000313" key="8">
    <source>
        <dbReference type="EMBL" id="TCK16830.1"/>
    </source>
</evidence>
<evidence type="ECO:0000256" key="1">
    <source>
        <dbReference type="ARBA" id="ARBA00022617"/>
    </source>
</evidence>
<dbReference type="Proteomes" id="UP000295707">
    <property type="component" value="Unassembled WGS sequence"/>
</dbReference>
<evidence type="ECO:0000259" key="7">
    <source>
        <dbReference type="PROSITE" id="PS51007"/>
    </source>
</evidence>
<comment type="caution">
    <text evidence="8">The sequence shown here is derived from an EMBL/GenBank/DDBJ whole genome shotgun (WGS) entry which is preliminary data.</text>
</comment>
<dbReference type="InterPro" id="IPR051395">
    <property type="entry name" value="Cytochrome_c_Peroxidase/MauG"/>
</dbReference>
<proteinExistence type="predicted"/>
<keyword evidence="4" id="KW-0560">Oxidoreductase</keyword>
<dbReference type="PROSITE" id="PS51007">
    <property type="entry name" value="CYTC"/>
    <property type="match status" value="1"/>
</dbReference>
<evidence type="ECO:0000256" key="5">
    <source>
        <dbReference type="ARBA" id="ARBA00023004"/>
    </source>
</evidence>
<keyword evidence="1 6" id="KW-0349">Heme</keyword>
<evidence type="ECO:0000256" key="6">
    <source>
        <dbReference type="PROSITE-ProRule" id="PRU00433"/>
    </source>
</evidence>
<evidence type="ECO:0000256" key="3">
    <source>
        <dbReference type="ARBA" id="ARBA00022729"/>
    </source>
</evidence>
<dbReference type="GO" id="GO:0009055">
    <property type="term" value="F:electron transfer activity"/>
    <property type="evidence" value="ECO:0007669"/>
    <property type="project" value="InterPro"/>
</dbReference>
<keyword evidence="9" id="KW-1185">Reference proteome</keyword>
<reference evidence="8 9" key="1">
    <citation type="submission" date="2019-03" db="EMBL/GenBank/DDBJ databases">
        <title>Genomic Encyclopedia of Type Strains, Phase IV (KMG-IV): sequencing the most valuable type-strain genomes for metagenomic binning, comparative biology and taxonomic classification.</title>
        <authorList>
            <person name="Goeker M."/>
        </authorList>
    </citation>
    <scope>NUCLEOTIDE SEQUENCE [LARGE SCALE GENOMIC DNA]</scope>
    <source>
        <strain evidence="8 9">DSM 19610</strain>
    </source>
</reference>
<gene>
    <name evidence="8" type="ORF">DFR30_0049</name>
</gene>
<sequence>MNIGFISKIGRYFFFSSLVMLGGGVSTSVNALDPLVKQGLLIFVQETFNGNGRTCATCHPLERSTTIDPGFITLLPPDDPVFVSETNPDLADLEDDTLVRQFALFKTSPDPAFPDFRSTNHVLALRTSRDGPDGERMGWAGVSEGDGSLREFTEGAIKQHFPKTMARVEAVDFRLATDAELDALEAFQLFLGRQVDLSLPLNLVDADASQGQVLFLDSASAKCNNCHTNAGSGINNPNFNTGVENLSQEIALQTGVFIPTDTGAGDGTFNTPPVVEAADTTPLFHNHAAQTLRDAIAFYTSANFNNSPAAAVVGGISLTSEQIGLLAAFLTVINANENINQAVVFLREAIIEQADTEVAQILLTAAIAQLEDAQQVLAIEGLHSDVQQSLQPIIDRINSAQASDDLAQEIPLLSGIQKLMILEPLSLSGISPANLEVGSTVDVTVSGAGIKDGVNMVICRNGGVTTNLVTVPDSTMLVANVTVDPDKSGTCGVTVTNADGARDILPRGSITIDAGGVEPPGEVLTLASVSPSTLDAGSTMDVALTGSGIDVGANVLVCRSGAITTNLVTVIDSTTLIANLTVAANASGACNLAVTNPDGEREVLRSAIAISAGGVGGNPLSITGVVPGLLFAGSTVDVMASGTGIQDGVSVEVCRNGGVTTNLVTVIDSTMLVANVTVDPDKSGTCGVTVTNLDGGRDVLPRGSITIQ</sequence>
<keyword evidence="2 6" id="KW-0479">Metal-binding</keyword>
<dbReference type="GO" id="GO:0020037">
    <property type="term" value="F:heme binding"/>
    <property type="evidence" value="ECO:0007669"/>
    <property type="project" value="InterPro"/>
</dbReference>
<keyword evidence="5 6" id="KW-0408">Iron</keyword>
<dbReference type="GO" id="GO:0046872">
    <property type="term" value="F:metal ion binding"/>
    <property type="evidence" value="ECO:0007669"/>
    <property type="project" value="UniProtKB-KW"/>
</dbReference>
<dbReference type="InterPro" id="IPR009056">
    <property type="entry name" value="Cyt_c-like_dom"/>
</dbReference>
<dbReference type="GO" id="GO:0004130">
    <property type="term" value="F:cytochrome-c peroxidase activity"/>
    <property type="evidence" value="ECO:0007669"/>
    <property type="project" value="TreeGrafter"/>
</dbReference>
<dbReference type="PANTHER" id="PTHR30600:SF10">
    <property type="entry name" value="BLL6722 PROTEIN"/>
    <property type="match status" value="1"/>
</dbReference>